<reference evidence="18 19" key="1">
    <citation type="submission" date="2017-08" db="EMBL/GenBank/DDBJ databases">
        <title>Substantial Increase in Enzyme Production by Combined Drug-Resistance Mutations in Paenibacillus agaridevorans.</title>
        <authorList>
            <person name="Tanaka Y."/>
            <person name="Funane K."/>
            <person name="Hosaka T."/>
            <person name="Shiwa Y."/>
            <person name="Fujita N."/>
            <person name="Miyazaki T."/>
            <person name="Yoshikawa H."/>
            <person name="Murakami K."/>
            <person name="Kasahara K."/>
            <person name="Inaoka T."/>
            <person name="Hiraga Y."/>
            <person name="Ochi K."/>
        </authorList>
    </citation>
    <scope>NUCLEOTIDE SEQUENCE [LARGE SCALE GENOMIC DNA]</scope>
    <source>
        <strain evidence="18 19">T-3040</strain>
    </source>
</reference>
<sequence>MEACIAELREAAAGELQLLLNEPLSKHTTWKIGGPADLVILPRTKEQLITAVQLLHKHEVPWINLGRGSNMLVGDNGIRGAVIKPSGGLDYVTFEGTTAIAGGAYSFIKLSVMAGKAGLTGLEFAGGIPGTVGGAVYMNAGALGSDVSRIFKYADIVLETGELVRYGLEDMGFAYRHSILQEQRGTVVEAGFELAAGDRMEIASAMATYKERRLRTQPIQLASAGSVFRNPPGDFAARLIQEAGLKGFSIGGAQVSEQHANFIVNTGQATARDVLALMSHIQGTVEERAGVKLVPEVRVVGER</sequence>
<keyword evidence="19" id="KW-1185">Reference proteome</keyword>
<dbReference type="InterPro" id="IPR016167">
    <property type="entry name" value="FAD-bd_PCMH_sub1"/>
</dbReference>
<evidence type="ECO:0000256" key="11">
    <source>
        <dbReference type="ARBA" id="ARBA00022984"/>
    </source>
</evidence>
<name>A0A2R5EHU5_9BACL</name>
<evidence type="ECO:0000256" key="14">
    <source>
        <dbReference type="ARBA" id="ARBA00023316"/>
    </source>
</evidence>
<keyword evidence="14 16" id="KW-0961">Cell wall biogenesis/degradation</keyword>
<evidence type="ECO:0000256" key="6">
    <source>
        <dbReference type="ARBA" id="ARBA00022618"/>
    </source>
</evidence>
<feature type="active site" evidence="16">
    <location>
        <position position="176"/>
    </location>
</feature>
<evidence type="ECO:0000256" key="4">
    <source>
        <dbReference type="ARBA" id="ARBA00004752"/>
    </source>
</evidence>
<dbReference type="PROSITE" id="PS51387">
    <property type="entry name" value="FAD_PCMH"/>
    <property type="match status" value="1"/>
</dbReference>
<keyword evidence="10 16" id="KW-0133">Cell shape</keyword>
<keyword evidence="11 16" id="KW-0573">Peptidoglycan synthesis</keyword>
<dbReference type="Gene3D" id="3.90.78.10">
    <property type="entry name" value="UDP-N-acetylenolpyruvoylglucosamine reductase, C-terminal domain"/>
    <property type="match status" value="1"/>
</dbReference>
<dbReference type="Pfam" id="PF02873">
    <property type="entry name" value="MurB_C"/>
    <property type="match status" value="1"/>
</dbReference>
<comment type="pathway">
    <text evidence="4 16">Cell wall biogenesis; peptidoglycan biosynthesis.</text>
</comment>
<evidence type="ECO:0000256" key="9">
    <source>
        <dbReference type="ARBA" id="ARBA00022857"/>
    </source>
</evidence>
<keyword evidence="5 16" id="KW-0963">Cytoplasm</keyword>
<dbReference type="AlphaFoldDB" id="A0A2R5EHU5"/>
<keyword evidence="6 16" id="KW-0132">Cell division</keyword>
<dbReference type="EMBL" id="BDQX01000036">
    <property type="protein sequence ID" value="GBG06156.1"/>
    <property type="molecule type" value="Genomic_DNA"/>
</dbReference>
<evidence type="ECO:0000256" key="10">
    <source>
        <dbReference type="ARBA" id="ARBA00022960"/>
    </source>
</evidence>
<dbReference type="PANTHER" id="PTHR21071">
    <property type="entry name" value="UDP-N-ACETYLENOLPYRUVOYLGLUCOSAMINE REDUCTASE"/>
    <property type="match status" value="1"/>
</dbReference>
<dbReference type="GO" id="GO:0009252">
    <property type="term" value="P:peptidoglycan biosynthetic process"/>
    <property type="evidence" value="ECO:0007669"/>
    <property type="project" value="UniProtKB-UniRule"/>
</dbReference>
<evidence type="ECO:0000256" key="13">
    <source>
        <dbReference type="ARBA" id="ARBA00023306"/>
    </source>
</evidence>
<accession>A0A2R5EHU5</accession>
<evidence type="ECO:0000256" key="5">
    <source>
        <dbReference type="ARBA" id="ARBA00022490"/>
    </source>
</evidence>
<dbReference type="InterPro" id="IPR006094">
    <property type="entry name" value="Oxid_FAD_bind_N"/>
</dbReference>
<dbReference type="GO" id="GO:0051301">
    <property type="term" value="P:cell division"/>
    <property type="evidence" value="ECO:0007669"/>
    <property type="project" value="UniProtKB-KW"/>
</dbReference>
<proteinExistence type="inferred from homology"/>
<dbReference type="UniPathway" id="UPA00219"/>
<keyword evidence="7 16" id="KW-0285">Flavoprotein</keyword>
<dbReference type="Pfam" id="PF01565">
    <property type="entry name" value="FAD_binding_4"/>
    <property type="match status" value="1"/>
</dbReference>
<dbReference type="GO" id="GO:0071555">
    <property type="term" value="P:cell wall organization"/>
    <property type="evidence" value="ECO:0007669"/>
    <property type="project" value="UniProtKB-KW"/>
</dbReference>
<comment type="function">
    <text evidence="2 16">Cell wall formation.</text>
</comment>
<gene>
    <name evidence="16" type="primary">murB</name>
    <name evidence="18" type="ORF">PAT3040_00664</name>
</gene>
<dbReference type="InterPro" id="IPR036635">
    <property type="entry name" value="MurB_C_sf"/>
</dbReference>
<dbReference type="NCBIfam" id="NF010480">
    <property type="entry name" value="PRK13905.1"/>
    <property type="match status" value="1"/>
</dbReference>
<feature type="active site" description="Proton donor" evidence="16">
    <location>
        <position position="226"/>
    </location>
</feature>
<feature type="active site" evidence="16">
    <location>
        <position position="296"/>
    </location>
</feature>
<organism evidence="18 19">
    <name type="scientific">Paenibacillus agaridevorans</name>
    <dbReference type="NCBI Taxonomy" id="171404"/>
    <lineage>
        <taxon>Bacteria</taxon>
        <taxon>Bacillati</taxon>
        <taxon>Bacillota</taxon>
        <taxon>Bacilli</taxon>
        <taxon>Bacillales</taxon>
        <taxon>Paenibacillaceae</taxon>
        <taxon>Paenibacillus</taxon>
    </lineage>
</organism>
<dbReference type="PANTHER" id="PTHR21071:SF5">
    <property type="entry name" value="UDP-N-ACETYLENOLPYRUVOYLGLUCOSAMINE REDUCTASE"/>
    <property type="match status" value="1"/>
</dbReference>
<evidence type="ECO:0000313" key="18">
    <source>
        <dbReference type="EMBL" id="GBG06156.1"/>
    </source>
</evidence>
<keyword evidence="9 16" id="KW-0521">NADP</keyword>
<dbReference type="InterPro" id="IPR016166">
    <property type="entry name" value="FAD-bd_PCMH"/>
</dbReference>
<dbReference type="GO" id="GO:0008762">
    <property type="term" value="F:UDP-N-acetylmuramate dehydrogenase activity"/>
    <property type="evidence" value="ECO:0007669"/>
    <property type="project" value="UniProtKB-UniRule"/>
</dbReference>
<protein>
    <recommendedName>
        <fullName evidence="16">UDP-N-acetylenolpyruvoylglucosamine reductase</fullName>
        <ecNumber evidence="16">1.3.1.98</ecNumber>
    </recommendedName>
    <alternativeName>
        <fullName evidence="16">UDP-N-acetylmuramate dehydrogenase</fullName>
    </alternativeName>
</protein>
<dbReference type="EC" id="1.3.1.98" evidence="16"/>
<evidence type="ECO:0000313" key="19">
    <source>
        <dbReference type="Proteomes" id="UP000245202"/>
    </source>
</evidence>
<dbReference type="SUPFAM" id="SSF56176">
    <property type="entry name" value="FAD-binding/transporter-associated domain-like"/>
    <property type="match status" value="1"/>
</dbReference>
<comment type="subcellular location">
    <subcellularLocation>
        <location evidence="3 16">Cytoplasm</location>
    </subcellularLocation>
</comment>
<dbReference type="RefSeq" id="WP_108991512.1">
    <property type="nucleotide sequence ID" value="NZ_BDQX01000036.1"/>
</dbReference>
<evidence type="ECO:0000256" key="15">
    <source>
        <dbReference type="ARBA" id="ARBA00048914"/>
    </source>
</evidence>
<dbReference type="HAMAP" id="MF_00037">
    <property type="entry name" value="MurB"/>
    <property type="match status" value="1"/>
</dbReference>
<evidence type="ECO:0000256" key="8">
    <source>
        <dbReference type="ARBA" id="ARBA00022827"/>
    </source>
</evidence>
<dbReference type="InterPro" id="IPR016169">
    <property type="entry name" value="FAD-bd_PCMH_sub2"/>
</dbReference>
<comment type="cofactor">
    <cofactor evidence="1 16">
        <name>FAD</name>
        <dbReference type="ChEBI" id="CHEBI:57692"/>
    </cofactor>
</comment>
<dbReference type="GO" id="GO:0008360">
    <property type="term" value="P:regulation of cell shape"/>
    <property type="evidence" value="ECO:0007669"/>
    <property type="project" value="UniProtKB-KW"/>
</dbReference>
<keyword evidence="13 16" id="KW-0131">Cell cycle</keyword>
<evidence type="ECO:0000256" key="16">
    <source>
        <dbReference type="HAMAP-Rule" id="MF_00037"/>
    </source>
</evidence>
<dbReference type="InterPro" id="IPR036318">
    <property type="entry name" value="FAD-bd_PCMH-like_sf"/>
</dbReference>
<dbReference type="Gene3D" id="3.30.43.10">
    <property type="entry name" value="Uridine Diphospho-n-acetylenolpyruvylglucosamine Reductase, domain 2"/>
    <property type="match status" value="1"/>
</dbReference>
<evidence type="ECO:0000259" key="17">
    <source>
        <dbReference type="PROSITE" id="PS51387"/>
    </source>
</evidence>
<dbReference type="InterPro" id="IPR011601">
    <property type="entry name" value="MurB_C"/>
</dbReference>
<evidence type="ECO:0000256" key="3">
    <source>
        <dbReference type="ARBA" id="ARBA00004496"/>
    </source>
</evidence>
<keyword evidence="12 16" id="KW-0560">Oxidoreductase</keyword>
<evidence type="ECO:0000256" key="7">
    <source>
        <dbReference type="ARBA" id="ARBA00022630"/>
    </source>
</evidence>
<keyword evidence="8 16" id="KW-0274">FAD</keyword>
<dbReference type="Gene3D" id="3.30.465.10">
    <property type="match status" value="1"/>
</dbReference>
<dbReference type="InterPro" id="IPR003170">
    <property type="entry name" value="MurB"/>
</dbReference>
<comment type="caution">
    <text evidence="18">The sequence shown here is derived from an EMBL/GenBank/DDBJ whole genome shotgun (WGS) entry which is preliminary data.</text>
</comment>
<dbReference type="GO" id="GO:0071949">
    <property type="term" value="F:FAD binding"/>
    <property type="evidence" value="ECO:0007669"/>
    <property type="project" value="InterPro"/>
</dbReference>
<dbReference type="GO" id="GO:0005829">
    <property type="term" value="C:cytosol"/>
    <property type="evidence" value="ECO:0007669"/>
    <property type="project" value="TreeGrafter"/>
</dbReference>
<dbReference type="NCBIfam" id="TIGR00179">
    <property type="entry name" value="murB"/>
    <property type="match status" value="1"/>
</dbReference>
<dbReference type="SUPFAM" id="SSF56194">
    <property type="entry name" value="Uridine diphospho-N-Acetylenolpyruvylglucosamine reductase, MurB, C-terminal domain"/>
    <property type="match status" value="1"/>
</dbReference>
<evidence type="ECO:0000256" key="12">
    <source>
        <dbReference type="ARBA" id="ARBA00023002"/>
    </source>
</evidence>
<evidence type="ECO:0000256" key="2">
    <source>
        <dbReference type="ARBA" id="ARBA00003921"/>
    </source>
</evidence>
<comment type="catalytic activity">
    <reaction evidence="15 16">
        <text>UDP-N-acetyl-alpha-D-muramate + NADP(+) = UDP-N-acetyl-3-O-(1-carboxyvinyl)-alpha-D-glucosamine + NADPH + H(+)</text>
        <dbReference type="Rhea" id="RHEA:12248"/>
        <dbReference type="ChEBI" id="CHEBI:15378"/>
        <dbReference type="ChEBI" id="CHEBI:57783"/>
        <dbReference type="ChEBI" id="CHEBI:58349"/>
        <dbReference type="ChEBI" id="CHEBI:68483"/>
        <dbReference type="ChEBI" id="CHEBI:70757"/>
        <dbReference type="EC" id="1.3.1.98"/>
    </reaction>
</comment>
<comment type="similarity">
    <text evidence="16">Belongs to the MurB family.</text>
</comment>
<dbReference type="Proteomes" id="UP000245202">
    <property type="component" value="Unassembled WGS sequence"/>
</dbReference>
<evidence type="ECO:0000256" key="1">
    <source>
        <dbReference type="ARBA" id="ARBA00001974"/>
    </source>
</evidence>
<feature type="domain" description="FAD-binding PCMH-type" evidence="17">
    <location>
        <begin position="32"/>
        <end position="197"/>
    </location>
</feature>